<evidence type="ECO:0000256" key="4">
    <source>
        <dbReference type="SAM" id="MobiDB-lite"/>
    </source>
</evidence>
<dbReference type="GO" id="GO:0019301">
    <property type="term" value="P:rhamnose catabolic process"/>
    <property type="evidence" value="ECO:0007669"/>
    <property type="project" value="TreeGrafter"/>
</dbReference>
<protein>
    <submittedName>
        <fullName evidence="5">L-rhamnose isomerase</fullName>
    </submittedName>
</protein>
<feature type="compositionally biased region" description="Low complexity" evidence="4">
    <location>
        <begin position="21"/>
        <end position="37"/>
    </location>
</feature>
<keyword evidence="6" id="KW-1185">Reference proteome</keyword>
<dbReference type="EMBL" id="FRCS01000002">
    <property type="protein sequence ID" value="SHN05464.1"/>
    <property type="molecule type" value="Genomic_DNA"/>
</dbReference>
<sequence>MKRTKGRRAGRRPIAPGPGGPATTQAPAPVSAQAPVPTAAPAPAPGTQSAPRPAPPEPERLLWGVDADAVATLCSMRLEVSATLLRRPADSAAGRFTGHDAVADAALVHRLTAITPEVGLEIPGDRVGDPAELVAHAADAGVRIGTVLPDVSARRGRPLPLCHPDAELARRALVALHRAAAVAVDVRARRLVLRLRDNASYPGRDEARRRIDQLADVLGGLRRQLPADVTLVVDYAVDDPYPVRRTRPDWETALSLAAAAGPGTKVLLDPAPIVDEDPELSITTLRAADRLAGVLLGRGVRIDRPFALFLAMIDASEGGVLVRGRRCPVPFVVALAPAEAPGIEGALRTVASVQEAAAKAMLLDRTAWRAAQSAGDLAAATDVLLAAYETDASPLLTAVRAALGVPADTLASYRELCRDTHRAVERQRSLLRAALRLGEAGPAAGSVGRGDAGSAVGRVVAGVGRWPLRDAGLRGVG</sequence>
<organism evidence="5 6">
    <name type="scientific">Cryptosporangium aurantiacum</name>
    <dbReference type="NCBI Taxonomy" id="134849"/>
    <lineage>
        <taxon>Bacteria</taxon>
        <taxon>Bacillati</taxon>
        <taxon>Actinomycetota</taxon>
        <taxon>Actinomycetes</taxon>
        <taxon>Cryptosporangiales</taxon>
        <taxon>Cryptosporangiaceae</taxon>
        <taxon>Cryptosporangium</taxon>
    </lineage>
</organism>
<dbReference type="PANTHER" id="PTHR30268">
    <property type="entry name" value="L-RHAMNOSE ISOMERASE"/>
    <property type="match status" value="1"/>
</dbReference>
<dbReference type="GO" id="GO:0019324">
    <property type="term" value="P:L-lyxose metabolic process"/>
    <property type="evidence" value="ECO:0007669"/>
    <property type="project" value="TreeGrafter"/>
</dbReference>
<accession>A0A1M7NNE0</accession>
<keyword evidence="3 5" id="KW-0413">Isomerase</keyword>
<dbReference type="GO" id="GO:0046872">
    <property type="term" value="F:metal ion binding"/>
    <property type="evidence" value="ECO:0007669"/>
    <property type="project" value="UniProtKB-KW"/>
</dbReference>
<dbReference type="PANTHER" id="PTHR30268:SF0">
    <property type="entry name" value="L-RHAMNOSE ISOMERASE"/>
    <property type="match status" value="1"/>
</dbReference>
<evidence type="ECO:0000313" key="6">
    <source>
        <dbReference type="Proteomes" id="UP000184440"/>
    </source>
</evidence>
<dbReference type="Gene3D" id="3.20.20.150">
    <property type="entry name" value="Divalent-metal-dependent TIM barrel enzymes"/>
    <property type="match status" value="1"/>
</dbReference>
<dbReference type="GO" id="GO:0008740">
    <property type="term" value="F:L-rhamnose isomerase activity"/>
    <property type="evidence" value="ECO:0007669"/>
    <property type="project" value="TreeGrafter"/>
</dbReference>
<dbReference type="SUPFAM" id="SSF51658">
    <property type="entry name" value="Xylose isomerase-like"/>
    <property type="match status" value="1"/>
</dbReference>
<dbReference type="AlphaFoldDB" id="A0A1M7NNE0"/>
<evidence type="ECO:0000256" key="2">
    <source>
        <dbReference type="ARBA" id="ARBA00023211"/>
    </source>
</evidence>
<dbReference type="InterPro" id="IPR036237">
    <property type="entry name" value="Xyl_isomerase-like_sf"/>
</dbReference>
<evidence type="ECO:0000256" key="3">
    <source>
        <dbReference type="ARBA" id="ARBA00023235"/>
    </source>
</evidence>
<dbReference type="InterPro" id="IPR050337">
    <property type="entry name" value="L-rhamnose_isomerase"/>
</dbReference>
<keyword evidence="1" id="KW-0479">Metal-binding</keyword>
<dbReference type="Proteomes" id="UP000184440">
    <property type="component" value="Unassembled WGS sequence"/>
</dbReference>
<evidence type="ECO:0000313" key="5">
    <source>
        <dbReference type="EMBL" id="SHN05464.1"/>
    </source>
</evidence>
<gene>
    <name evidence="5" type="ORF">SAMN05443668_102744</name>
</gene>
<proteinExistence type="predicted"/>
<evidence type="ECO:0000256" key="1">
    <source>
        <dbReference type="ARBA" id="ARBA00022723"/>
    </source>
</evidence>
<reference evidence="5 6" key="1">
    <citation type="submission" date="2016-11" db="EMBL/GenBank/DDBJ databases">
        <authorList>
            <person name="Jaros S."/>
            <person name="Januszkiewicz K."/>
            <person name="Wedrychowicz H."/>
        </authorList>
    </citation>
    <scope>NUCLEOTIDE SEQUENCE [LARGE SCALE GENOMIC DNA]</scope>
    <source>
        <strain evidence="5 6">DSM 46144</strain>
    </source>
</reference>
<feature type="compositionally biased region" description="Basic residues" evidence="4">
    <location>
        <begin position="1"/>
        <end position="11"/>
    </location>
</feature>
<dbReference type="STRING" id="134849.SAMN05443668_102744"/>
<feature type="region of interest" description="Disordered" evidence="4">
    <location>
        <begin position="1"/>
        <end position="59"/>
    </location>
</feature>
<name>A0A1M7NNE0_9ACTN</name>
<keyword evidence="2" id="KW-0464">Manganese</keyword>